<keyword evidence="3 4" id="KW-0687">Ribonucleoprotein</keyword>
<organism evidence="6">
    <name type="scientific">uncultured bacterium</name>
    <name type="common">gcode 4</name>
    <dbReference type="NCBI Taxonomy" id="1234023"/>
    <lineage>
        <taxon>Bacteria</taxon>
        <taxon>environmental samples</taxon>
    </lineage>
</organism>
<dbReference type="AlphaFoldDB" id="K1XKP1"/>
<name>K1XKP1_9BACT</name>
<reference evidence="6" key="1">
    <citation type="journal article" date="2012" name="Science">
        <title>Fermentation, hydrogen, and sulfur metabolism in multiple uncultivated bacterial phyla.</title>
        <authorList>
            <person name="Wrighton K.C."/>
            <person name="Thomas B.C."/>
            <person name="Sharon I."/>
            <person name="Miller C.S."/>
            <person name="Castelle C.J."/>
            <person name="VerBerkmoes N.C."/>
            <person name="Wilkins M.J."/>
            <person name="Hettich R.L."/>
            <person name="Lipton M.S."/>
            <person name="Williams K.H."/>
            <person name="Long P.E."/>
            <person name="Banfield J.F."/>
        </authorList>
    </citation>
    <scope>NUCLEOTIDE SEQUENCE [LARGE SCALE GENOMIC DNA]</scope>
</reference>
<comment type="similarity">
    <text evidence="1 4">Belongs to the universal ribosomal protein uS10 family.</text>
</comment>
<evidence type="ECO:0000256" key="2">
    <source>
        <dbReference type="ARBA" id="ARBA00022980"/>
    </source>
</evidence>
<protein>
    <recommendedName>
        <fullName evidence="4">Small ribosomal subunit protein uS10</fullName>
    </recommendedName>
</protein>
<dbReference type="NCBIfam" id="TIGR01049">
    <property type="entry name" value="rpsJ_bact"/>
    <property type="match status" value="1"/>
</dbReference>
<comment type="function">
    <text evidence="4">Involved in the binding of tRNA to the ribosomes.</text>
</comment>
<sequence length="108" mass="12299">MADKKIEQSKLRIKLKSYDIKMLESSVGKVVGLLVKSGATIKGPIPLPKKRKMYTVMKSNFKFKNAREQFERITYSRMIDVVETGSKTMEYLQNLAIPVGVLVDVKVF</sequence>
<dbReference type="InterPro" id="IPR001848">
    <property type="entry name" value="Ribosomal_uS10"/>
</dbReference>
<gene>
    <name evidence="4 6" type="primary">rpsJ</name>
    <name evidence="6" type="ORF">ACD_80C00004G0004</name>
</gene>
<comment type="caution">
    <text evidence="6">The sequence shown here is derived from an EMBL/GenBank/DDBJ whole genome shotgun (WGS) entry which is preliminary data.</text>
</comment>
<dbReference type="Pfam" id="PF00338">
    <property type="entry name" value="Ribosomal_S10"/>
    <property type="match status" value="1"/>
</dbReference>
<dbReference type="HAMAP" id="MF_00508">
    <property type="entry name" value="Ribosomal_uS10"/>
    <property type="match status" value="1"/>
</dbReference>
<proteinExistence type="inferred from homology"/>
<dbReference type="GO" id="GO:0003735">
    <property type="term" value="F:structural constituent of ribosome"/>
    <property type="evidence" value="ECO:0007669"/>
    <property type="project" value="InterPro"/>
</dbReference>
<dbReference type="EMBL" id="AMFJ01036011">
    <property type="protein sequence ID" value="EKD25672.1"/>
    <property type="molecule type" value="Genomic_DNA"/>
</dbReference>
<keyword evidence="2 4" id="KW-0689">Ribosomal protein</keyword>
<dbReference type="NCBIfam" id="NF001861">
    <property type="entry name" value="PRK00596.1"/>
    <property type="match status" value="1"/>
</dbReference>
<evidence type="ECO:0000259" key="5">
    <source>
        <dbReference type="SMART" id="SM01403"/>
    </source>
</evidence>
<dbReference type="SUPFAM" id="SSF54999">
    <property type="entry name" value="Ribosomal protein S10"/>
    <property type="match status" value="1"/>
</dbReference>
<evidence type="ECO:0000313" key="6">
    <source>
        <dbReference type="EMBL" id="EKD25672.1"/>
    </source>
</evidence>
<dbReference type="GO" id="GO:1990904">
    <property type="term" value="C:ribonucleoprotein complex"/>
    <property type="evidence" value="ECO:0007669"/>
    <property type="project" value="UniProtKB-KW"/>
</dbReference>
<dbReference type="SMART" id="SM01403">
    <property type="entry name" value="Ribosomal_S10"/>
    <property type="match status" value="1"/>
</dbReference>
<dbReference type="GO" id="GO:0005840">
    <property type="term" value="C:ribosome"/>
    <property type="evidence" value="ECO:0007669"/>
    <property type="project" value="UniProtKB-KW"/>
</dbReference>
<evidence type="ECO:0000256" key="3">
    <source>
        <dbReference type="ARBA" id="ARBA00023274"/>
    </source>
</evidence>
<dbReference type="PANTHER" id="PTHR11700">
    <property type="entry name" value="30S RIBOSOMAL PROTEIN S10 FAMILY MEMBER"/>
    <property type="match status" value="1"/>
</dbReference>
<evidence type="ECO:0000256" key="4">
    <source>
        <dbReference type="HAMAP-Rule" id="MF_00508"/>
    </source>
</evidence>
<dbReference type="GO" id="GO:0006412">
    <property type="term" value="P:translation"/>
    <property type="evidence" value="ECO:0007669"/>
    <property type="project" value="UniProtKB-UniRule"/>
</dbReference>
<comment type="subunit">
    <text evidence="4">Part of the 30S ribosomal subunit.</text>
</comment>
<evidence type="ECO:0000256" key="1">
    <source>
        <dbReference type="ARBA" id="ARBA00007102"/>
    </source>
</evidence>
<accession>K1XKP1</accession>
<dbReference type="InterPro" id="IPR036838">
    <property type="entry name" value="Ribosomal_uS10_dom_sf"/>
</dbReference>
<feature type="domain" description="Small ribosomal subunit protein uS10" evidence="5">
    <location>
        <begin position="12"/>
        <end position="106"/>
    </location>
</feature>
<dbReference type="GO" id="GO:0000049">
    <property type="term" value="F:tRNA binding"/>
    <property type="evidence" value="ECO:0007669"/>
    <property type="project" value="UniProtKB-UniRule"/>
</dbReference>
<dbReference type="PRINTS" id="PR00971">
    <property type="entry name" value="RIBOSOMALS10"/>
</dbReference>
<dbReference type="Gene3D" id="3.30.70.600">
    <property type="entry name" value="Ribosomal protein S10 domain"/>
    <property type="match status" value="1"/>
</dbReference>
<dbReference type="InterPro" id="IPR027486">
    <property type="entry name" value="Ribosomal_uS10_dom"/>
</dbReference>